<sequence>MKITTKKTIEVTEEITLPAYYKSLSGNFHWKIYSEKECLQVYTDEIGIKHAGIFLAIDYEPSSPDEFLEAYNKTLLTLENLI</sequence>
<reference evidence="1" key="1">
    <citation type="submission" date="2020-05" db="EMBL/GenBank/DDBJ databases">
        <authorList>
            <person name="Chiriac C."/>
            <person name="Salcher M."/>
            <person name="Ghai R."/>
            <person name="Kavagutti S V."/>
        </authorList>
    </citation>
    <scope>NUCLEOTIDE SEQUENCE</scope>
</reference>
<evidence type="ECO:0000313" key="1">
    <source>
        <dbReference type="EMBL" id="CAB5223686.1"/>
    </source>
</evidence>
<protein>
    <submittedName>
        <fullName evidence="1">Uncharacterized protein</fullName>
    </submittedName>
</protein>
<dbReference type="EMBL" id="LR798324">
    <property type="protein sequence ID" value="CAB5223686.1"/>
    <property type="molecule type" value="Genomic_DNA"/>
</dbReference>
<organism evidence="1">
    <name type="scientific">uncultured Caudovirales phage</name>
    <dbReference type="NCBI Taxonomy" id="2100421"/>
    <lineage>
        <taxon>Viruses</taxon>
        <taxon>Duplodnaviria</taxon>
        <taxon>Heunggongvirae</taxon>
        <taxon>Uroviricota</taxon>
        <taxon>Caudoviricetes</taxon>
        <taxon>Peduoviridae</taxon>
        <taxon>Maltschvirus</taxon>
        <taxon>Maltschvirus maltsch</taxon>
    </lineage>
</organism>
<name>A0A6J7X3P1_9CAUD</name>
<proteinExistence type="predicted"/>
<gene>
    <name evidence="1" type="ORF">UFOVP388_16</name>
</gene>
<accession>A0A6J7X3P1</accession>